<name>A0A975U126_9PROT</name>
<dbReference type="CDD" id="cd06257">
    <property type="entry name" value="DnaJ"/>
    <property type="match status" value="1"/>
</dbReference>
<dbReference type="InterPro" id="IPR001623">
    <property type="entry name" value="DnaJ_domain"/>
</dbReference>
<organism evidence="4 5">
    <name type="scientific">Elioraea tepida</name>
    <dbReference type="NCBI Taxonomy" id="2843330"/>
    <lineage>
        <taxon>Bacteria</taxon>
        <taxon>Pseudomonadati</taxon>
        <taxon>Pseudomonadota</taxon>
        <taxon>Alphaproteobacteria</taxon>
        <taxon>Acetobacterales</taxon>
        <taxon>Elioraeaceae</taxon>
        <taxon>Elioraea</taxon>
    </lineage>
</organism>
<evidence type="ECO:0000256" key="2">
    <source>
        <dbReference type="SAM" id="MobiDB-lite"/>
    </source>
</evidence>
<dbReference type="Pfam" id="PF00226">
    <property type="entry name" value="DnaJ"/>
    <property type="match status" value="1"/>
</dbReference>
<keyword evidence="1" id="KW-0143">Chaperone</keyword>
<accession>A0A975U126</accession>
<dbReference type="PANTHER" id="PTHR44145">
    <property type="entry name" value="DNAJ HOMOLOG SUBFAMILY A MEMBER 3, MITOCHONDRIAL"/>
    <property type="match status" value="1"/>
</dbReference>
<evidence type="ECO:0000259" key="3">
    <source>
        <dbReference type="PROSITE" id="PS50076"/>
    </source>
</evidence>
<dbReference type="SMART" id="SM00271">
    <property type="entry name" value="DnaJ"/>
    <property type="match status" value="1"/>
</dbReference>
<dbReference type="EMBL" id="CP076448">
    <property type="protein sequence ID" value="QXM24285.1"/>
    <property type="molecule type" value="Genomic_DNA"/>
</dbReference>
<proteinExistence type="predicted"/>
<dbReference type="PROSITE" id="PS50076">
    <property type="entry name" value="DNAJ_2"/>
    <property type="match status" value="1"/>
</dbReference>
<dbReference type="Proteomes" id="UP000694001">
    <property type="component" value="Chromosome"/>
</dbReference>
<evidence type="ECO:0000313" key="4">
    <source>
        <dbReference type="EMBL" id="QXM24285.1"/>
    </source>
</evidence>
<protein>
    <submittedName>
        <fullName evidence="4">J domain-containing protein</fullName>
    </submittedName>
</protein>
<dbReference type="InterPro" id="IPR051938">
    <property type="entry name" value="Apopto_cytoskel_mod"/>
</dbReference>
<evidence type="ECO:0000256" key="1">
    <source>
        <dbReference type="ARBA" id="ARBA00023186"/>
    </source>
</evidence>
<dbReference type="AlphaFoldDB" id="A0A975U126"/>
<gene>
    <name evidence="4" type="ORF">KO353_13685</name>
</gene>
<sequence>MRSGAPRSHGSSRSRLRAEIPQTDDPNRVCDHPGCAAHGGFRAPKSRRNLTDYYWFCLDHVREYNRAWDYYKGMSPGEIEAEMRRDTTWRRPTWPLGRLGLGADERIIDPFDALGRGRRSPRQDRPEAPAELRGPLATLELAWPVTRDDVKRAYKALAKRFHPDANSGDKAAEDRLKTINAAYTTLIRALPARGA</sequence>
<dbReference type="PANTHER" id="PTHR44145:SF3">
    <property type="entry name" value="DNAJ HOMOLOG SUBFAMILY A MEMBER 3, MITOCHONDRIAL"/>
    <property type="match status" value="1"/>
</dbReference>
<feature type="domain" description="J" evidence="3">
    <location>
        <begin position="134"/>
        <end position="195"/>
    </location>
</feature>
<dbReference type="RefSeq" id="WP_218285339.1">
    <property type="nucleotide sequence ID" value="NZ_CP076448.1"/>
</dbReference>
<keyword evidence="5" id="KW-1185">Reference proteome</keyword>
<dbReference type="KEGG" id="elio:KO353_13685"/>
<feature type="region of interest" description="Disordered" evidence="2">
    <location>
        <begin position="1"/>
        <end position="27"/>
    </location>
</feature>
<reference evidence="4" key="1">
    <citation type="submission" date="2021-06" db="EMBL/GenBank/DDBJ databases">
        <title>Elioraea tepida, sp. nov., a moderately thermophilic aerobic anoxygenic phototrophic bacterium isolated from an alkaline siliceous hot spring mat community in Yellowstone National Park, WY, USA.</title>
        <authorList>
            <person name="Saini M.K."/>
            <person name="Yoshida S."/>
            <person name="Sebastian A."/>
            <person name="Hirose S."/>
            <person name="Hara E."/>
            <person name="Tamaki H."/>
            <person name="Soulier N.T."/>
            <person name="Albert I."/>
            <person name="Hanada S."/>
            <person name="Bryant D.A."/>
            <person name="Tank M."/>
        </authorList>
    </citation>
    <scope>NUCLEOTIDE SEQUENCE</scope>
    <source>
        <strain evidence="4">MS-P2</strain>
    </source>
</reference>
<evidence type="ECO:0000313" key="5">
    <source>
        <dbReference type="Proteomes" id="UP000694001"/>
    </source>
</evidence>